<sequence length="286" mass="30023">MDCLPGGRYPGSAKRTAILMRSTLSEMINSKAPHLDTLPARCAFRRLGVNKSRVWRQPGNTLLPTRQPIPPGVKALDENGLPGRHILDVIQLVRLIGQYTICLTLDFIPLKRVECFLGRPDFLASVVVIPVVTLGVNHEIFRGSGAVVDHGEGKVGSGVADGSPDVDELVALLEKGIGFFLGSHMSPDSGLGSFGCLINVDLLDRLAGGAGVVPADGVVKDLDALDLLAAVLESFSQEGFHLSVVFGADGLVVLEIFWGGGGLGAVDCEAGYVDVGTKGANFGVDV</sequence>
<accession>A0ABR0GRM5</accession>
<comment type="caution">
    <text evidence="1">The sequence shown here is derived from an EMBL/GenBank/DDBJ whole genome shotgun (WGS) entry which is preliminary data.</text>
</comment>
<dbReference type="RefSeq" id="XP_062747306.1">
    <property type="nucleotide sequence ID" value="XM_062884372.1"/>
</dbReference>
<proteinExistence type="predicted"/>
<dbReference type="GeneID" id="87904279"/>
<reference evidence="1 2" key="1">
    <citation type="journal article" date="2023" name="bioRxiv">
        <title>High-quality genome assemblies of four members of thePodospora anserinaspecies complex.</title>
        <authorList>
            <person name="Ament-Velasquez S.L."/>
            <person name="Vogan A.A."/>
            <person name="Wallerman O."/>
            <person name="Hartmann F."/>
            <person name="Gautier V."/>
            <person name="Silar P."/>
            <person name="Giraud T."/>
            <person name="Johannesson H."/>
        </authorList>
    </citation>
    <scope>NUCLEOTIDE SEQUENCE [LARGE SCALE GENOMIC DNA]</scope>
    <source>
        <strain evidence="1 2">CBS 415.72m</strain>
    </source>
</reference>
<protein>
    <submittedName>
        <fullName evidence="1">Uncharacterized protein</fullName>
    </submittedName>
</protein>
<dbReference type="EMBL" id="JAFFHA010000002">
    <property type="protein sequence ID" value="KAK4658334.1"/>
    <property type="molecule type" value="Genomic_DNA"/>
</dbReference>
<name>A0ABR0GRM5_9PEZI</name>
<evidence type="ECO:0000313" key="1">
    <source>
        <dbReference type="EMBL" id="KAK4658334.1"/>
    </source>
</evidence>
<evidence type="ECO:0000313" key="2">
    <source>
        <dbReference type="Proteomes" id="UP001323405"/>
    </source>
</evidence>
<organism evidence="1 2">
    <name type="scientific">Podospora pseudocomata</name>
    <dbReference type="NCBI Taxonomy" id="2093779"/>
    <lineage>
        <taxon>Eukaryota</taxon>
        <taxon>Fungi</taxon>
        <taxon>Dikarya</taxon>
        <taxon>Ascomycota</taxon>
        <taxon>Pezizomycotina</taxon>
        <taxon>Sordariomycetes</taxon>
        <taxon>Sordariomycetidae</taxon>
        <taxon>Sordariales</taxon>
        <taxon>Podosporaceae</taxon>
        <taxon>Podospora</taxon>
    </lineage>
</organism>
<dbReference type="Proteomes" id="UP001323405">
    <property type="component" value="Unassembled WGS sequence"/>
</dbReference>
<keyword evidence="2" id="KW-1185">Reference proteome</keyword>
<gene>
    <name evidence="1" type="ORF">QC762_100040</name>
</gene>